<dbReference type="EMBL" id="JACVVK020000004">
    <property type="protein sequence ID" value="KAK7507617.1"/>
    <property type="molecule type" value="Genomic_DNA"/>
</dbReference>
<dbReference type="InterPro" id="IPR013083">
    <property type="entry name" value="Znf_RING/FYVE/PHD"/>
</dbReference>
<evidence type="ECO:0000256" key="6">
    <source>
        <dbReference type="PROSITE-ProRule" id="PRU00504"/>
    </source>
</evidence>
<keyword evidence="1" id="KW-0479">Metal-binding</keyword>
<dbReference type="Pfam" id="PF00097">
    <property type="entry name" value="zf-C3HC4"/>
    <property type="match status" value="1"/>
</dbReference>
<dbReference type="InterPro" id="IPR001258">
    <property type="entry name" value="NHL_repeat"/>
</dbReference>
<keyword evidence="2" id="KW-0677">Repeat</keyword>
<feature type="repeat" description="NHL" evidence="6">
    <location>
        <begin position="584"/>
        <end position="627"/>
    </location>
</feature>
<evidence type="ECO:0000259" key="8">
    <source>
        <dbReference type="PROSITE" id="PS50119"/>
    </source>
</evidence>
<dbReference type="InterPro" id="IPR017907">
    <property type="entry name" value="Znf_RING_CS"/>
</dbReference>
<dbReference type="PROSITE" id="PS50089">
    <property type="entry name" value="ZF_RING_2"/>
    <property type="match status" value="1"/>
</dbReference>
<dbReference type="Proteomes" id="UP001519460">
    <property type="component" value="Unassembled WGS sequence"/>
</dbReference>
<dbReference type="InterPro" id="IPR000315">
    <property type="entry name" value="Znf_B-box"/>
</dbReference>
<dbReference type="SMART" id="SM00336">
    <property type="entry name" value="BBOX"/>
    <property type="match status" value="2"/>
</dbReference>
<dbReference type="PROSITE" id="PS51125">
    <property type="entry name" value="NHL"/>
    <property type="match status" value="2"/>
</dbReference>
<dbReference type="InterPro" id="IPR018957">
    <property type="entry name" value="Znf_C3HC4_RING-type"/>
</dbReference>
<dbReference type="InterPro" id="IPR021978">
    <property type="entry name" value="PML-like_CC"/>
</dbReference>
<dbReference type="PROSITE" id="PS00518">
    <property type="entry name" value="ZF_RING_1"/>
    <property type="match status" value="1"/>
</dbReference>
<feature type="domain" description="B box-type" evidence="8">
    <location>
        <begin position="163"/>
        <end position="203"/>
    </location>
</feature>
<evidence type="ECO:0000256" key="1">
    <source>
        <dbReference type="ARBA" id="ARBA00022723"/>
    </source>
</evidence>
<evidence type="ECO:0000256" key="4">
    <source>
        <dbReference type="ARBA" id="ARBA00022833"/>
    </source>
</evidence>
<dbReference type="Gene3D" id="2.120.10.30">
    <property type="entry name" value="TolB, C-terminal domain"/>
    <property type="match status" value="1"/>
</dbReference>
<dbReference type="Pfam" id="PF12126">
    <property type="entry name" value="PML_CC"/>
    <property type="match status" value="1"/>
</dbReference>
<sequence length="670" mass="74753">MGEEKQEQPTLTELIETDFLKCKHCNKRYASPVLLPCLHAFCQDCLTTLPQKEVTNGNSRKLVQFQCPLCHSTVTVSKEMSPTPFLQSLCQLHTFKHTSGRTCSYCRFDGKNEAAEALCLDCVDDMCEACTTAHKKTRLTRNHTIAPYNQILNGLFDHDIRNCQEPLCPKHSAPFVNFCRDCEMLTCKTCNAESHRGHSLEQMEAALTRLQPEAKSFVQGLRKRVPTLTEYQAFLKAQLQNLEKTRSEVVEAVKQQAENIHAMVDAHRDVTLAELDKEFSKEEATINGRSKDLDVAKKSLESNAEFLGHLLALGSPPEVLQLHAAIMARLKQLIQMQPNAMTQRLAPSFQPGPASLQNMRIMFGTLDLQRVPINQEEGGPKAKLSISTLLPEPLDPPQLITSIPVKQENDCKEVWPSGLCLRKEKMVVVDRDNKKVKIFDCNSKPAKLTFQFSGKAEHMLKQPFDAVLLENGVVVVTDHEAEKVKIFDVTGKWIGDLEGDFRHPRGIAADNKGQLVVVDGLLLRLTVHDADNGKLVRTIPATDASGNKLLVDPFYVAITEAGHIVVTDHAAPNIKVFSMEGQHLATYGRYGTSASEVLKPYGVCVDRYGQMFVADSDNHRIHLLLPDGTFSKFLLNHRHKVAHPVTLAINSEGHLLVGEAFGKVKVFKYL</sequence>
<dbReference type="CDD" id="cd16579">
    <property type="entry name" value="RING-HC_PML_C-V"/>
    <property type="match status" value="1"/>
</dbReference>
<dbReference type="SUPFAM" id="SSF57845">
    <property type="entry name" value="B-box zinc-binding domain"/>
    <property type="match status" value="1"/>
</dbReference>
<keyword evidence="10" id="KW-1185">Reference proteome</keyword>
<evidence type="ECO:0000256" key="3">
    <source>
        <dbReference type="ARBA" id="ARBA00022771"/>
    </source>
</evidence>
<gene>
    <name evidence="9" type="ORF">BaRGS_00001552</name>
</gene>
<feature type="domain" description="B box-type" evidence="8">
    <location>
        <begin position="98"/>
        <end position="148"/>
    </location>
</feature>
<dbReference type="Gene3D" id="3.30.160.60">
    <property type="entry name" value="Classic Zinc Finger"/>
    <property type="match status" value="1"/>
</dbReference>
<evidence type="ECO:0000259" key="7">
    <source>
        <dbReference type="PROSITE" id="PS50089"/>
    </source>
</evidence>
<keyword evidence="3 5" id="KW-0863">Zinc-finger</keyword>
<dbReference type="AlphaFoldDB" id="A0ABD0M7G0"/>
<evidence type="ECO:0000313" key="10">
    <source>
        <dbReference type="Proteomes" id="UP001519460"/>
    </source>
</evidence>
<protein>
    <submittedName>
        <fullName evidence="9">Uncharacterized protein</fullName>
    </submittedName>
</protein>
<name>A0ABD0M7G0_9CAEN</name>
<dbReference type="Pfam" id="PF00643">
    <property type="entry name" value="zf-B_box"/>
    <property type="match status" value="1"/>
</dbReference>
<dbReference type="SMART" id="SM00184">
    <property type="entry name" value="RING"/>
    <property type="match status" value="1"/>
</dbReference>
<accession>A0ABD0M7G0</accession>
<dbReference type="InterPro" id="IPR011042">
    <property type="entry name" value="6-blade_b-propeller_TolB-like"/>
</dbReference>
<dbReference type="PROSITE" id="PS50119">
    <property type="entry name" value="ZF_BBOX"/>
    <property type="match status" value="2"/>
</dbReference>
<dbReference type="InterPro" id="IPR001841">
    <property type="entry name" value="Znf_RING"/>
</dbReference>
<feature type="repeat" description="NHL" evidence="6">
    <location>
        <begin position="556"/>
        <end position="580"/>
    </location>
</feature>
<reference evidence="9 10" key="1">
    <citation type="journal article" date="2023" name="Sci. Data">
        <title>Genome assembly of the Korean intertidal mud-creeper Batillaria attramentaria.</title>
        <authorList>
            <person name="Patra A.K."/>
            <person name="Ho P.T."/>
            <person name="Jun S."/>
            <person name="Lee S.J."/>
            <person name="Kim Y."/>
            <person name="Won Y.J."/>
        </authorList>
    </citation>
    <scope>NUCLEOTIDE SEQUENCE [LARGE SCALE GENOMIC DNA]</scope>
    <source>
        <strain evidence="9">Wonlab-2016</strain>
    </source>
</reference>
<evidence type="ECO:0000256" key="2">
    <source>
        <dbReference type="ARBA" id="ARBA00022737"/>
    </source>
</evidence>
<dbReference type="PANTHER" id="PTHR25462:SF291">
    <property type="entry name" value="E3 UBIQUITIN-PROTEIN LIGASE TRIM45"/>
    <property type="match status" value="1"/>
</dbReference>
<dbReference type="InterPro" id="IPR047153">
    <property type="entry name" value="TRIM45/56/19-like"/>
</dbReference>
<dbReference type="SUPFAM" id="SSF101898">
    <property type="entry name" value="NHL repeat"/>
    <property type="match status" value="1"/>
</dbReference>
<keyword evidence="4" id="KW-0862">Zinc</keyword>
<evidence type="ECO:0000313" key="9">
    <source>
        <dbReference type="EMBL" id="KAK7507617.1"/>
    </source>
</evidence>
<dbReference type="PANTHER" id="PTHR25462">
    <property type="entry name" value="BONUS, ISOFORM C-RELATED"/>
    <property type="match status" value="1"/>
</dbReference>
<organism evidence="9 10">
    <name type="scientific">Batillaria attramentaria</name>
    <dbReference type="NCBI Taxonomy" id="370345"/>
    <lineage>
        <taxon>Eukaryota</taxon>
        <taxon>Metazoa</taxon>
        <taxon>Spiralia</taxon>
        <taxon>Lophotrochozoa</taxon>
        <taxon>Mollusca</taxon>
        <taxon>Gastropoda</taxon>
        <taxon>Caenogastropoda</taxon>
        <taxon>Sorbeoconcha</taxon>
        <taxon>Cerithioidea</taxon>
        <taxon>Batillariidae</taxon>
        <taxon>Batillaria</taxon>
    </lineage>
</organism>
<dbReference type="GO" id="GO:0008270">
    <property type="term" value="F:zinc ion binding"/>
    <property type="evidence" value="ECO:0007669"/>
    <property type="project" value="UniProtKB-KW"/>
</dbReference>
<dbReference type="Gene3D" id="3.30.40.10">
    <property type="entry name" value="Zinc/RING finger domain, C3HC4 (zinc finger)"/>
    <property type="match status" value="1"/>
</dbReference>
<evidence type="ECO:0000256" key="5">
    <source>
        <dbReference type="PROSITE-ProRule" id="PRU00024"/>
    </source>
</evidence>
<feature type="domain" description="RING-type" evidence="7">
    <location>
        <begin position="22"/>
        <end position="71"/>
    </location>
</feature>
<proteinExistence type="predicted"/>
<comment type="caution">
    <text evidence="9">The sequence shown here is derived from an EMBL/GenBank/DDBJ whole genome shotgun (WGS) entry which is preliminary data.</text>
</comment>
<dbReference type="SUPFAM" id="SSF57850">
    <property type="entry name" value="RING/U-box"/>
    <property type="match status" value="1"/>
</dbReference>